<evidence type="ECO:0000256" key="4">
    <source>
        <dbReference type="HAMAP-Rule" id="MF_01341"/>
    </source>
</evidence>
<dbReference type="InterPro" id="IPR030878">
    <property type="entry name" value="Ribosomal_uL15"/>
</dbReference>
<dbReference type="Pfam" id="PF00828">
    <property type="entry name" value="Ribosomal_L27A"/>
    <property type="match status" value="1"/>
</dbReference>
<evidence type="ECO:0000256" key="1">
    <source>
        <dbReference type="ARBA" id="ARBA00007320"/>
    </source>
</evidence>
<feature type="region of interest" description="Disordered" evidence="6">
    <location>
        <begin position="1"/>
        <end position="40"/>
    </location>
</feature>
<evidence type="ECO:0000256" key="3">
    <source>
        <dbReference type="ARBA" id="ARBA00023274"/>
    </source>
</evidence>
<dbReference type="InterPro" id="IPR005749">
    <property type="entry name" value="Ribosomal_uL15_bac-type"/>
</dbReference>
<dbReference type="PROSITE" id="PS00475">
    <property type="entry name" value="RIBOSOMAL_L15"/>
    <property type="match status" value="1"/>
</dbReference>
<dbReference type="AlphaFoldDB" id="A0A1F4XQM2"/>
<dbReference type="InterPro" id="IPR001196">
    <property type="entry name" value="Ribosomal_uL15_CS"/>
</dbReference>
<evidence type="ECO:0000256" key="5">
    <source>
        <dbReference type="RuleBase" id="RU003888"/>
    </source>
</evidence>
<feature type="domain" description="Large ribosomal subunit protein uL15/eL18" evidence="7">
    <location>
        <begin position="71"/>
        <end position="139"/>
    </location>
</feature>
<name>A0A1F4XQM2_9BACT</name>
<reference evidence="8 9" key="1">
    <citation type="journal article" date="2016" name="Nat. Commun.">
        <title>Thousands of microbial genomes shed light on interconnected biogeochemical processes in an aquifer system.</title>
        <authorList>
            <person name="Anantharaman K."/>
            <person name="Brown C.T."/>
            <person name="Hug L.A."/>
            <person name="Sharon I."/>
            <person name="Castelle C.J."/>
            <person name="Probst A.J."/>
            <person name="Thomas B.C."/>
            <person name="Singh A."/>
            <person name="Wilkins M.J."/>
            <person name="Karaoz U."/>
            <person name="Brodie E.L."/>
            <person name="Williams K.H."/>
            <person name="Hubbard S.S."/>
            <person name="Banfield J.F."/>
        </authorList>
    </citation>
    <scope>NUCLEOTIDE SEQUENCE [LARGE SCALE GENOMIC DNA]</scope>
</reference>
<proteinExistence type="inferred from homology"/>
<dbReference type="Gene3D" id="3.100.10.10">
    <property type="match status" value="1"/>
</dbReference>
<organism evidence="8 9">
    <name type="scientific">Candidatus Adlerbacteria bacterium RIFCSPHIGHO2_02_FULL_52_17</name>
    <dbReference type="NCBI Taxonomy" id="1797240"/>
    <lineage>
        <taxon>Bacteria</taxon>
        <taxon>Candidatus Adleribacteriota</taxon>
    </lineage>
</organism>
<feature type="compositionally biased region" description="Polar residues" evidence="6">
    <location>
        <begin position="1"/>
        <end position="10"/>
    </location>
</feature>
<dbReference type="GO" id="GO:0019843">
    <property type="term" value="F:rRNA binding"/>
    <property type="evidence" value="ECO:0007669"/>
    <property type="project" value="UniProtKB-UniRule"/>
</dbReference>
<dbReference type="Proteomes" id="UP000177564">
    <property type="component" value="Unassembled WGS sequence"/>
</dbReference>
<sequence>MQLNTLQRVSARTYEKRVGRGGKRGKTSGRGTKGQKARAGHRIMPAIREVLKKLPKRRGYRFKSIQDKPNVVNVAVLERYFSAGDTIDMAVLAERGLVRSNARTVKVLGDGALTKKLSISGCSVSAAARAKIEQAGGSVQ</sequence>
<comment type="function">
    <text evidence="4">Binds to the 23S rRNA.</text>
</comment>
<evidence type="ECO:0000313" key="9">
    <source>
        <dbReference type="Proteomes" id="UP000177564"/>
    </source>
</evidence>
<keyword evidence="4" id="KW-0699">rRNA-binding</keyword>
<evidence type="ECO:0000313" key="8">
    <source>
        <dbReference type="EMBL" id="OGC84051.1"/>
    </source>
</evidence>
<dbReference type="InterPro" id="IPR036227">
    <property type="entry name" value="Ribosomal_uL15/eL18_sf"/>
</dbReference>
<dbReference type="GO" id="GO:0006412">
    <property type="term" value="P:translation"/>
    <property type="evidence" value="ECO:0007669"/>
    <property type="project" value="UniProtKB-UniRule"/>
</dbReference>
<dbReference type="GO" id="GO:0022625">
    <property type="term" value="C:cytosolic large ribosomal subunit"/>
    <property type="evidence" value="ECO:0007669"/>
    <property type="project" value="TreeGrafter"/>
</dbReference>
<comment type="caution">
    <text evidence="8">The sequence shown here is derived from an EMBL/GenBank/DDBJ whole genome shotgun (WGS) entry which is preliminary data.</text>
</comment>
<evidence type="ECO:0000256" key="6">
    <source>
        <dbReference type="SAM" id="MobiDB-lite"/>
    </source>
</evidence>
<dbReference type="InterPro" id="IPR021131">
    <property type="entry name" value="Ribosomal_uL15/eL18"/>
</dbReference>
<gene>
    <name evidence="4" type="primary">rplO</name>
    <name evidence="8" type="ORF">A3D68_01930</name>
</gene>
<keyword evidence="4" id="KW-0694">RNA-binding</keyword>
<dbReference type="PANTHER" id="PTHR12934">
    <property type="entry name" value="50S RIBOSOMAL PROTEIN L15"/>
    <property type="match status" value="1"/>
</dbReference>
<evidence type="ECO:0000259" key="7">
    <source>
        <dbReference type="Pfam" id="PF00828"/>
    </source>
</evidence>
<dbReference type="EMBL" id="MEWU01000003">
    <property type="protein sequence ID" value="OGC84051.1"/>
    <property type="molecule type" value="Genomic_DNA"/>
</dbReference>
<dbReference type="NCBIfam" id="TIGR01071">
    <property type="entry name" value="rplO_bact"/>
    <property type="match status" value="1"/>
</dbReference>
<keyword evidence="3 4" id="KW-0687">Ribonucleoprotein</keyword>
<dbReference type="PANTHER" id="PTHR12934:SF11">
    <property type="entry name" value="LARGE RIBOSOMAL SUBUNIT PROTEIN UL15M"/>
    <property type="match status" value="1"/>
</dbReference>
<feature type="compositionally biased region" description="Basic residues" evidence="6">
    <location>
        <begin position="19"/>
        <end position="40"/>
    </location>
</feature>
<keyword evidence="2 4" id="KW-0689">Ribosomal protein</keyword>
<dbReference type="GO" id="GO:0003735">
    <property type="term" value="F:structural constituent of ribosome"/>
    <property type="evidence" value="ECO:0007669"/>
    <property type="project" value="InterPro"/>
</dbReference>
<protein>
    <recommendedName>
        <fullName evidence="4">Large ribosomal subunit protein uL15</fullName>
    </recommendedName>
</protein>
<accession>A0A1F4XQM2</accession>
<evidence type="ECO:0000256" key="2">
    <source>
        <dbReference type="ARBA" id="ARBA00022980"/>
    </source>
</evidence>
<dbReference type="HAMAP" id="MF_01341">
    <property type="entry name" value="Ribosomal_uL15"/>
    <property type="match status" value="1"/>
</dbReference>
<dbReference type="SUPFAM" id="SSF52080">
    <property type="entry name" value="Ribosomal proteins L15p and L18e"/>
    <property type="match status" value="1"/>
</dbReference>
<dbReference type="STRING" id="1797240.A3D68_01930"/>
<comment type="similarity">
    <text evidence="1 4 5">Belongs to the universal ribosomal protein uL15 family.</text>
</comment>
<comment type="subunit">
    <text evidence="4">Part of the 50S ribosomal subunit.</text>
</comment>